<dbReference type="GO" id="GO:0046872">
    <property type="term" value="F:metal ion binding"/>
    <property type="evidence" value="ECO:0007669"/>
    <property type="project" value="UniProtKB-KW"/>
</dbReference>
<name>A0A1M7RJQ2_9ACTN</name>
<dbReference type="InterPro" id="IPR020583">
    <property type="entry name" value="Inositol_monoP_metal-BS"/>
</dbReference>
<feature type="binding site" evidence="6">
    <location>
        <position position="96"/>
    </location>
    <ligand>
        <name>Mg(2+)</name>
        <dbReference type="ChEBI" id="CHEBI:18420"/>
        <label>1</label>
        <note>catalytic</note>
    </ligand>
</feature>
<dbReference type="SUPFAM" id="SSF56655">
    <property type="entry name" value="Carbohydrate phosphatase"/>
    <property type="match status" value="1"/>
</dbReference>
<keyword evidence="8" id="KW-1185">Reference proteome</keyword>
<dbReference type="STRING" id="134849.SAMN05443668_11556"/>
<dbReference type="InterPro" id="IPR000760">
    <property type="entry name" value="Inositol_monophosphatase-like"/>
</dbReference>
<dbReference type="AlphaFoldDB" id="A0A1M7RJQ2"/>
<comment type="catalytic activity">
    <reaction evidence="1">
        <text>adenosine 3',5'-bisphosphate + H2O = AMP + phosphate</text>
        <dbReference type="Rhea" id="RHEA:10040"/>
        <dbReference type="ChEBI" id="CHEBI:15377"/>
        <dbReference type="ChEBI" id="CHEBI:43474"/>
        <dbReference type="ChEBI" id="CHEBI:58343"/>
        <dbReference type="ChEBI" id="CHEBI:456215"/>
        <dbReference type="EC" id="3.1.3.7"/>
    </reaction>
</comment>
<dbReference type="PROSITE" id="PS00629">
    <property type="entry name" value="IMP_1"/>
    <property type="match status" value="1"/>
</dbReference>
<dbReference type="GO" id="GO:0008441">
    <property type="term" value="F:3'(2'),5'-bisphosphate nucleotidase activity"/>
    <property type="evidence" value="ECO:0007669"/>
    <property type="project" value="UniProtKB-EC"/>
</dbReference>
<dbReference type="Pfam" id="PF00459">
    <property type="entry name" value="Inositol_P"/>
    <property type="match status" value="1"/>
</dbReference>
<sequence>MTLSEPDFPDTVAVRMTCDSDVELARLLATHAGVILLRLRTRKPMPASRLKADGDRRSHDFLTAALAKLRPADAVLSEEGADDAARLSARRVWIVDPLDGTREYSELDRDDWAIHVALWEDGELVAGAVALPGLGPTLTSEQPPQLRPAAAKPRILVSRSRPPAYAEAVAEKLGAELLPMGSAGAKAMAVVRGQAEAYLHDGGQYEWDSAAPVVVARGAGLHTSRVDGSPLSYNNPNPYQPDLLICRPELATPILSAIAASK</sequence>
<keyword evidence="3 6" id="KW-0460">Magnesium</keyword>
<dbReference type="Gene3D" id="3.30.540.10">
    <property type="entry name" value="Fructose-1,6-Bisphosphatase, subunit A, domain 1"/>
    <property type="match status" value="1"/>
</dbReference>
<feature type="binding site" evidence="6">
    <location>
        <position position="78"/>
    </location>
    <ligand>
        <name>Mg(2+)</name>
        <dbReference type="ChEBI" id="CHEBI:18420"/>
        <label>1</label>
        <note>catalytic</note>
    </ligand>
</feature>
<evidence type="ECO:0000256" key="1">
    <source>
        <dbReference type="ARBA" id="ARBA00001625"/>
    </source>
</evidence>
<evidence type="ECO:0000256" key="3">
    <source>
        <dbReference type="ARBA" id="ARBA00022842"/>
    </source>
</evidence>
<dbReference type="EMBL" id="FRCS01000015">
    <property type="protein sequence ID" value="SHN46370.1"/>
    <property type="molecule type" value="Genomic_DNA"/>
</dbReference>
<protein>
    <recommendedName>
        <fullName evidence="4">3'(2'),5-bisphosphonucleoside 3'(2')-phosphohydrolase</fullName>
    </recommendedName>
    <alternativeName>
        <fullName evidence="5">DPNPase</fullName>
    </alternativeName>
</protein>
<feature type="binding site" evidence="6">
    <location>
        <position position="98"/>
    </location>
    <ligand>
        <name>Mg(2+)</name>
        <dbReference type="ChEBI" id="CHEBI:18420"/>
        <label>1</label>
        <note>catalytic</note>
    </ligand>
</feature>
<dbReference type="GO" id="GO:0000103">
    <property type="term" value="P:sulfate assimilation"/>
    <property type="evidence" value="ECO:0007669"/>
    <property type="project" value="TreeGrafter"/>
</dbReference>
<evidence type="ECO:0000313" key="8">
    <source>
        <dbReference type="Proteomes" id="UP000184440"/>
    </source>
</evidence>
<feature type="binding site" evidence="6">
    <location>
        <position position="99"/>
    </location>
    <ligand>
        <name>Mg(2+)</name>
        <dbReference type="ChEBI" id="CHEBI:18420"/>
        <label>1</label>
        <note>catalytic</note>
    </ligand>
</feature>
<dbReference type="InterPro" id="IPR050725">
    <property type="entry name" value="CysQ/Inositol_MonoPase"/>
</dbReference>
<dbReference type="PANTHER" id="PTHR43028">
    <property type="entry name" value="3'(2'),5'-BISPHOSPHATE NUCLEOTIDASE 1"/>
    <property type="match status" value="1"/>
</dbReference>
<reference evidence="7 8" key="1">
    <citation type="submission" date="2016-11" db="EMBL/GenBank/DDBJ databases">
        <authorList>
            <person name="Jaros S."/>
            <person name="Januszkiewicz K."/>
            <person name="Wedrychowicz H."/>
        </authorList>
    </citation>
    <scope>NUCLEOTIDE SEQUENCE [LARGE SCALE GENOMIC DNA]</scope>
    <source>
        <strain evidence="7 8">DSM 46144</strain>
    </source>
</reference>
<proteinExistence type="predicted"/>
<dbReference type="GO" id="GO:0050427">
    <property type="term" value="P:3'-phosphoadenosine 5'-phosphosulfate metabolic process"/>
    <property type="evidence" value="ECO:0007669"/>
    <property type="project" value="TreeGrafter"/>
</dbReference>
<organism evidence="7 8">
    <name type="scientific">Cryptosporangium aurantiacum</name>
    <dbReference type="NCBI Taxonomy" id="134849"/>
    <lineage>
        <taxon>Bacteria</taxon>
        <taxon>Bacillati</taxon>
        <taxon>Actinomycetota</taxon>
        <taxon>Actinomycetes</taxon>
        <taxon>Cryptosporangiales</taxon>
        <taxon>Cryptosporangiaceae</taxon>
        <taxon>Cryptosporangium</taxon>
    </lineage>
</organism>
<dbReference type="Proteomes" id="UP000184440">
    <property type="component" value="Unassembled WGS sequence"/>
</dbReference>
<evidence type="ECO:0000256" key="6">
    <source>
        <dbReference type="PIRSR" id="PIRSR600760-2"/>
    </source>
</evidence>
<dbReference type="Gene3D" id="3.40.190.80">
    <property type="match status" value="1"/>
</dbReference>
<evidence type="ECO:0000313" key="7">
    <source>
        <dbReference type="EMBL" id="SHN46370.1"/>
    </source>
</evidence>
<accession>A0A1M7RJQ2</accession>
<feature type="binding site" evidence="6">
    <location>
        <position position="208"/>
    </location>
    <ligand>
        <name>Mg(2+)</name>
        <dbReference type="ChEBI" id="CHEBI:18420"/>
        <label>1</label>
        <note>catalytic</note>
    </ligand>
</feature>
<dbReference type="PANTHER" id="PTHR43028:SF5">
    <property type="entry name" value="3'(2'),5'-BISPHOSPHATE NUCLEOTIDASE 1"/>
    <property type="match status" value="1"/>
</dbReference>
<evidence type="ECO:0000256" key="5">
    <source>
        <dbReference type="ARBA" id="ARBA00042530"/>
    </source>
</evidence>
<comment type="cofactor">
    <cofactor evidence="6">
        <name>Mg(2+)</name>
        <dbReference type="ChEBI" id="CHEBI:18420"/>
    </cofactor>
</comment>
<dbReference type="PRINTS" id="PR00377">
    <property type="entry name" value="IMPHPHTASES"/>
</dbReference>
<evidence type="ECO:0000256" key="2">
    <source>
        <dbReference type="ARBA" id="ARBA00022723"/>
    </source>
</evidence>
<evidence type="ECO:0000256" key="4">
    <source>
        <dbReference type="ARBA" id="ARBA00041694"/>
    </source>
</evidence>
<gene>
    <name evidence="7" type="ORF">SAMN05443668_11556</name>
</gene>
<keyword evidence="2 6" id="KW-0479">Metal-binding</keyword>
<dbReference type="CDD" id="cd01638">
    <property type="entry name" value="CysQ"/>
    <property type="match status" value="1"/>
</dbReference>